<dbReference type="Proteomes" id="UP001165064">
    <property type="component" value="Unassembled WGS sequence"/>
</dbReference>
<proteinExistence type="predicted"/>
<keyword evidence="2" id="KW-1185">Reference proteome</keyword>
<sequence>MLHTSYKSYDLHMLDLLQNGTSSDIQVKAFGTTTSSQVELLDEEMAQKLIAWRLGSGSESEGECDCESECYCEGDCVCECAGHIEKCIVLSFELEYSDKDFLFGSMFISKLADSNINGDFEIELKGLRSRKSLCAYFLASSCDYERTWFKSLDLKNPLDNTQLWELSQLIQNMERKMIPFGDHERHPHTSYFGTSKRTNDFTSIVLSRIKSGLSFKHVGSLKELRLSFVTVAYKCFNSLPDTLL</sequence>
<comment type="caution">
    <text evidence="1">The sequence shown here is derived from an EMBL/GenBank/DDBJ whole genome shotgun (WGS) entry which is preliminary data.</text>
</comment>
<protein>
    <submittedName>
        <fullName evidence="1">Unnamed protein product</fullName>
    </submittedName>
</protein>
<evidence type="ECO:0000313" key="2">
    <source>
        <dbReference type="Proteomes" id="UP001165064"/>
    </source>
</evidence>
<name>A0ACB5TWB8_AMBMO</name>
<evidence type="ECO:0000313" key="1">
    <source>
        <dbReference type="EMBL" id="GME96421.1"/>
    </source>
</evidence>
<accession>A0ACB5TWB8</accession>
<organism evidence="1 2">
    <name type="scientific">Ambrosiozyma monospora</name>
    <name type="common">Yeast</name>
    <name type="synonym">Endomycopsis monosporus</name>
    <dbReference type="NCBI Taxonomy" id="43982"/>
    <lineage>
        <taxon>Eukaryota</taxon>
        <taxon>Fungi</taxon>
        <taxon>Dikarya</taxon>
        <taxon>Ascomycota</taxon>
        <taxon>Saccharomycotina</taxon>
        <taxon>Pichiomycetes</taxon>
        <taxon>Pichiales</taxon>
        <taxon>Pichiaceae</taxon>
        <taxon>Ambrosiozyma</taxon>
    </lineage>
</organism>
<gene>
    <name evidence="1" type="ORF">Amon02_000998200</name>
</gene>
<dbReference type="EMBL" id="BSXS01009744">
    <property type="protein sequence ID" value="GME96421.1"/>
    <property type="molecule type" value="Genomic_DNA"/>
</dbReference>
<reference evidence="1" key="1">
    <citation type="submission" date="2023-04" db="EMBL/GenBank/DDBJ databases">
        <title>Ambrosiozyma monospora NBRC 10751.</title>
        <authorList>
            <person name="Ichikawa N."/>
            <person name="Sato H."/>
            <person name="Tonouchi N."/>
        </authorList>
    </citation>
    <scope>NUCLEOTIDE SEQUENCE</scope>
    <source>
        <strain evidence="1">NBRC 10751</strain>
    </source>
</reference>